<dbReference type="InterPro" id="IPR002123">
    <property type="entry name" value="Plipid/glycerol_acylTrfase"/>
</dbReference>
<feature type="transmembrane region" description="Helical" evidence="1">
    <location>
        <begin position="296"/>
        <end position="319"/>
    </location>
</feature>
<dbReference type="GO" id="GO:0016287">
    <property type="term" value="F:glycerone-phosphate O-acyltransferase activity"/>
    <property type="evidence" value="ECO:0007669"/>
    <property type="project" value="TreeGrafter"/>
</dbReference>
<keyword evidence="1" id="KW-0472">Membrane</keyword>
<evidence type="ECO:0000256" key="1">
    <source>
        <dbReference type="SAM" id="Phobius"/>
    </source>
</evidence>
<sequence>MQRALRKFLLALVRLAVSTFYRVQILGGTVPAEGPVILVANHPNALVDPTLLLQSTERRIFFLGKEPLLRMPVIGWMIRTIGLIPVYRSQDGADTAKNADAFKAVFSALEQGQVIGLFPEGKSHHEPANQRLKTGAARMALGADPHVGGEPRIVPVGLVYAEKGTFRSRVAVWIGEPVDGGDLRAADGSTTWADVERLTERIGKSLDNVTVNLDQWEDWPLLRVAERIWRPARGSQRVQRMAMLAGAARRLRRDHPREAQRLARRIAAFRRALRGLGLSADHLDARYSPLTIARFALRHVLAIVVGAPLVGLAFAYWFAPYLSIATLLPRLKPGADLRATYKLVGALLFFPVWWIGTSVLLAWYTTWWVAVLLAIFAPIAGRLALRFAEDYLVAWREVRAFARIVPARRLRQRLVYERDLICAQIDELGGRLAGEAASTSDQSPALPSTRGR</sequence>
<gene>
    <name evidence="3" type="ORF">Pla133_46680</name>
</gene>
<dbReference type="InterPro" id="IPR052744">
    <property type="entry name" value="GPAT/DAPAT"/>
</dbReference>
<proteinExistence type="predicted"/>
<keyword evidence="3" id="KW-0012">Acyltransferase</keyword>
<protein>
    <submittedName>
        <fullName evidence="3">2-acyl-glycerophospho-ethanolamine acyltransferase</fullName>
    </submittedName>
</protein>
<name>A0A518BRE6_9BACT</name>
<dbReference type="SUPFAM" id="SSF69593">
    <property type="entry name" value="Glycerol-3-phosphate (1)-acyltransferase"/>
    <property type="match status" value="1"/>
</dbReference>
<dbReference type="PANTHER" id="PTHR31605">
    <property type="entry name" value="GLYCEROL-3-PHOSPHATE O-ACYLTRANSFERASE 1"/>
    <property type="match status" value="1"/>
</dbReference>
<feature type="transmembrane region" description="Helical" evidence="1">
    <location>
        <begin position="340"/>
        <end position="361"/>
    </location>
</feature>
<feature type="domain" description="Phospholipid/glycerol acyltransferase" evidence="2">
    <location>
        <begin position="36"/>
        <end position="161"/>
    </location>
</feature>
<dbReference type="Pfam" id="PF01553">
    <property type="entry name" value="Acyltransferase"/>
    <property type="match status" value="1"/>
</dbReference>
<dbReference type="EMBL" id="CP036287">
    <property type="protein sequence ID" value="QDU69548.1"/>
    <property type="molecule type" value="Genomic_DNA"/>
</dbReference>
<dbReference type="RefSeq" id="WP_419191861.1">
    <property type="nucleotide sequence ID" value="NZ_CP036287.1"/>
</dbReference>
<reference evidence="3 4" key="1">
    <citation type="submission" date="2019-02" db="EMBL/GenBank/DDBJ databases">
        <title>Deep-cultivation of Planctomycetes and their phenomic and genomic characterization uncovers novel biology.</title>
        <authorList>
            <person name="Wiegand S."/>
            <person name="Jogler M."/>
            <person name="Boedeker C."/>
            <person name="Pinto D."/>
            <person name="Vollmers J."/>
            <person name="Rivas-Marin E."/>
            <person name="Kohn T."/>
            <person name="Peeters S.H."/>
            <person name="Heuer A."/>
            <person name="Rast P."/>
            <person name="Oberbeckmann S."/>
            <person name="Bunk B."/>
            <person name="Jeske O."/>
            <person name="Meyerdierks A."/>
            <person name="Storesund J.E."/>
            <person name="Kallscheuer N."/>
            <person name="Luecker S."/>
            <person name="Lage O.M."/>
            <person name="Pohl T."/>
            <person name="Merkel B.J."/>
            <person name="Hornburger P."/>
            <person name="Mueller R.-W."/>
            <person name="Bruemmer F."/>
            <person name="Labrenz M."/>
            <person name="Spormann A.M."/>
            <person name="Op den Camp H."/>
            <person name="Overmann J."/>
            <person name="Amann R."/>
            <person name="Jetten M.S.M."/>
            <person name="Mascher T."/>
            <person name="Medema M.H."/>
            <person name="Devos D.P."/>
            <person name="Kaster A.-K."/>
            <person name="Ovreas L."/>
            <person name="Rohde M."/>
            <person name="Galperin M.Y."/>
            <person name="Jogler C."/>
        </authorList>
    </citation>
    <scope>NUCLEOTIDE SEQUENCE [LARGE SCALE GENOMIC DNA]</scope>
    <source>
        <strain evidence="3 4">Pla133</strain>
    </source>
</reference>
<keyword evidence="3" id="KW-0808">Transferase</keyword>
<organism evidence="3 4">
    <name type="scientific">Engelhardtia mirabilis</name>
    <dbReference type="NCBI Taxonomy" id="2528011"/>
    <lineage>
        <taxon>Bacteria</taxon>
        <taxon>Pseudomonadati</taxon>
        <taxon>Planctomycetota</taxon>
        <taxon>Planctomycetia</taxon>
        <taxon>Planctomycetia incertae sedis</taxon>
        <taxon>Engelhardtia</taxon>
    </lineage>
</organism>
<dbReference type="AlphaFoldDB" id="A0A518BRE6"/>
<evidence type="ECO:0000313" key="3">
    <source>
        <dbReference type="EMBL" id="QDU69548.1"/>
    </source>
</evidence>
<keyword evidence="4" id="KW-1185">Reference proteome</keyword>
<dbReference type="Proteomes" id="UP000316921">
    <property type="component" value="Chromosome"/>
</dbReference>
<dbReference type="PANTHER" id="PTHR31605:SF0">
    <property type="entry name" value="GLYCEROL-3-PHOSPHATE O-ACYLTRANSFERASE 1"/>
    <property type="match status" value="1"/>
</dbReference>
<evidence type="ECO:0000313" key="4">
    <source>
        <dbReference type="Proteomes" id="UP000316921"/>
    </source>
</evidence>
<accession>A0A518BRE6</accession>
<keyword evidence="1" id="KW-1133">Transmembrane helix</keyword>
<evidence type="ECO:0000259" key="2">
    <source>
        <dbReference type="SMART" id="SM00563"/>
    </source>
</evidence>
<keyword evidence="1" id="KW-0812">Transmembrane</keyword>
<dbReference type="GO" id="GO:0008654">
    <property type="term" value="P:phospholipid biosynthetic process"/>
    <property type="evidence" value="ECO:0007669"/>
    <property type="project" value="TreeGrafter"/>
</dbReference>
<dbReference type="KEGG" id="pbap:Pla133_46680"/>
<dbReference type="GO" id="GO:0004366">
    <property type="term" value="F:glycerol-3-phosphate O-acyltransferase activity"/>
    <property type="evidence" value="ECO:0007669"/>
    <property type="project" value="TreeGrafter"/>
</dbReference>
<dbReference type="SMART" id="SM00563">
    <property type="entry name" value="PlsC"/>
    <property type="match status" value="1"/>
</dbReference>
<feature type="transmembrane region" description="Helical" evidence="1">
    <location>
        <begin position="367"/>
        <end position="385"/>
    </location>
</feature>